<accession>A0ABP0E4N8</accession>
<evidence type="ECO:0000256" key="8">
    <source>
        <dbReference type="SAM" id="Phobius"/>
    </source>
</evidence>
<feature type="compositionally biased region" description="Basic and acidic residues" evidence="7">
    <location>
        <begin position="355"/>
        <end position="379"/>
    </location>
</feature>
<dbReference type="CDD" id="cd23995">
    <property type="entry name" value="Seipin_BSCL2_like"/>
    <property type="match status" value="1"/>
</dbReference>
<comment type="caution">
    <text evidence="9">The sequence shown here is derived from an EMBL/GenBank/DDBJ whole genome shotgun (WGS) entry which is preliminary data.</text>
</comment>
<gene>
    <name evidence="9" type="ORF">SEPCBS119000_006737</name>
</gene>
<name>A0ABP0E4N8_9PEZI</name>
<feature type="compositionally biased region" description="Low complexity" evidence="7">
    <location>
        <begin position="320"/>
        <end position="335"/>
    </location>
</feature>
<evidence type="ECO:0000256" key="6">
    <source>
        <dbReference type="ARBA" id="ARBA00023136"/>
    </source>
</evidence>
<evidence type="ECO:0000256" key="5">
    <source>
        <dbReference type="ARBA" id="ARBA00023098"/>
    </source>
</evidence>
<keyword evidence="4 8" id="KW-1133">Transmembrane helix</keyword>
<dbReference type="EMBL" id="CAWUON010000255">
    <property type="protein sequence ID" value="CAK7275540.1"/>
    <property type="molecule type" value="Genomic_DNA"/>
</dbReference>
<feature type="compositionally biased region" description="Polar residues" evidence="7">
    <location>
        <begin position="482"/>
        <end position="494"/>
    </location>
</feature>
<evidence type="ECO:0008006" key="11">
    <source>
        <dbReference type="Google" id="ProtNLM"/>
    </source>
</evidence>
<keyword evidence="6 8" id="KW-0472">Membrane</keyword>
<proteinExistence type="predicted"/>
<evidence type="ECO:0000313" key="10">
    <source>
        <dbReference type="Proteomes" id="UP001642502"/>
    </source>
</evidence>
<feature type="region of interest" description="Disordered" evidence="7">
    <location>
        <begin position="320"/>
        <end position="539"/>
    </location>
</feature>
<keyword evidence="5" id="KW-0443">Lipid metabolism</keyword>
<evidence type="ECO:0000256" key="2">
    <source>
        <dbReference type="ARBA" id="ARBA00022692"/>
    </source>
</evidence>
<protein>
    <recommendedName>
        <fullName evidence="11">Tubulin-tyrosine ligase</fullName>
    </recommendedName>
</protein>
<feature type="compositionally biased region" description="Acidic residues" evidence="7">
    <location>
        <begin position="441"/>
        <end position="461"/>
    </location>
</feature>
<reference evidence="9 10" key="1">
    <citation type="submission" date="2024-01" db="EMBL/GenBank/DDBJ databases">
        <authorList>
            <person name="Allen C."/>
            <person name="Tagirdzhanova G."/>
        </authorList>
    </citation>
    <scope>NUCLEOTIDE SEQUENCE [LARGE SCALE GENOMIC DNA]</scope>
    <source>
        <strain evidence="9 10">CBS 119000</strain>
    </source>
</reference>
<dbReference type="Proteomes" id="UP001642502">
    <property type="component" value="Unassembled WGS sequence"/>
</dbReference>
<evidence type="ECO:0000256" key="4">
    <source>
        <dbReference type="ARBA" id="ARBA00022989"/>
    </source>
</evidence>
<feature type="compositionally biased region" description="Basic and acidic residues" evidence="7">
    <location>
        <begin position="496"/>
        <end position="508"/>
    </location>
</feature>
<evidence type="ECO:0000256" key="1">
    <source>
        <dbReference type="ARBA" id="ARBA00004477"/>
    </source>
</evidence>
<dbReference type="PANTHER" id="PTHR21212:SF0">
    <property type="entry name" value="SEIPIN"/>
    <property type="match status" value="1"/>
</dbReference>
<organism evidence="9 10">
    <name type="scientific">Sporothrix epigloea</name>
    <dbReference type="NCBI Taxonomy" id="1892477"/>
    <lineage>
        <taxon>Eukaryota</taxon>
        <taxon>Fungi</taxon>
        <taxon>Dikarya</taxon>
        <taxon>Ascomycota</taxon>
        <taxon>Pezizomycotina</taxon>
        <taxon>Sordariomycetes</taxon>
        <taxon>Sordariomycetidae</taxon>
        <taxon>Ophiostomatales</taxon>
        <taxon>Ophiostomataceae</taxon>
        <taxon>Sporothrix</taxon>
    </lineage>
</organism>
<sequence>MTIASTVRTGFRAATSKTAQRTYVYATLLTITSSILYGIAILGYLAFYREYVPHKVRSAPVYLQYGPLSPAAPSAASNKASDRLFAAGSTLYQHLQSDIQHIRHPYALTDLRGLGLKTDQDYDVSIVLSLPQTPSNQAVGNFMVEIALAASASNSASAAIAAAERLPPTNPRDFLETDGKRVLFAAARPALMAYTDPLIAQATRLTLLPLHFFAPEAASRTRLIVPMAESLSFSGAGGPKAGLPAVLYLELRTNGLHELQTYGAEVVFAARLSGMRWLMYHHRIFSFLLLTTVWWLVEVVSMMAALVILSLVFGGQSDADSSSSRPSAHGSNSSRIGSAQRALKKPDDDSDDDEQHPFERKPEVSPNIKREPFSIKKEENDSESGVSQLAAIPHKFGSSGRTTSHAKTEQGHSGPAYKSELQDDSTQSAHLEESFPSASDDGLDGDQDSNEPDDDDDDNEPVLDRSSSQSGREKARRPKESAVTTGRASNSAPNESDLRQRLTKKELLDASEAGSSLVPKSPMEGKQDQSQNDYKQSQA</sequence>
<dbReference type="InterPro" id="IPR009617">
    <property type="entry name" value="Seipin"/>
</dbReference>
<keyword evidence="2 8" id="KW-0812">Transmembrane</keyword>
<feature type="compositionally biased region" description="Polar residues" evidence="7">
    <location>
        <begin position="528"/>
        <end position="539"/>
    </location>
</feature>
<evidence type="ECO:0000256" key="3">
    <source>
        <dbReference type="ARBA" id="ARBA00022824"/>
    </source>
</evidence>
<feature type="transmembrane region" description="Helical" evidence="8">
    <location>
        <begin position="23"/>
        <end position="47"/>
    </location>
</feature>
<dbReference type="PANTHER" id="PTHR21212">
    <property type="entry name" value="BERNARDINELLI-SEIP CONGENITAL LIPODYSTROPHY 2 HOMOLOG BSCL2 PROTEIN"/>
    <property type="match status" value="1"/>
</dbReference>
<evidence type="ECO:0000313" key="9">
    <source>
        <dbReference type="EMBL" id="CAK7275540.1"/>
    </source>
</evidence>
<evidence type="ECO:0000256" key="7">
    <source>
        <dbReference type="SAM" id="MobiDB-lite"/>
    </source>
</evidence>
<dbReference type="Pfam" id="PF06775">
    <property type="entry name" value="Seipin"/>
    <property type="match status" value="1"/>
</dbReference>
<keyword evidence="3" id="KW-0256">Endoplasmic reticulum</keyword>
<keyword evidence="10" id="KW-1185">Reference proteome</keyword>
<comment type="subcellular location">
    <subcellularLocation>
        <location evidence="1">Endoplasmic reticulum membrane</location>
        <topology evidence="1">Multi-pass membrane protein</topology>
    </subcellularLocation>
</comment>
<feature type="transmembrane region" description="Helical" evidence="8">
    <location>
        <begin position="284"/>
        <end position="313"/>
    </location>
</feature>